<dbReference type="PROSITE" id="PS00792">
    <property type="entry name" value="DHPS_1"/>
    <property type="match status" value="1"/>
</dbReference>
<keyword evidence="9 16" id="KW-0479">Metal-binding</keyword>
<evidence type="ECO:0000313" key="19">
    <source>
        <dbReference type="Proteomes" id="UP000095085"/>
    </source>
</evidence>
<dbReference type="InterPro" id="IPR043133">
    <property type="entry name" value="GTP-CH-I_C/QueF"/>
</dbReference>
<keyword evidence="15" id="KW-0511">Multifunctional enzyme</keyword>
<sequence>MFKDTVFINNLAATAITGKDAWNRPTPQPITITASLKTDFQQASITDNLKYSLNYAVLSRNIAEYMKINEHKNFKSLGNIGESLSKVLLDEKKGGGFETEVTIQSKKSEIRADSIEYKLFRSKLNDSIIPPDEIKVNGLKLLTIIGVFTFERLQKQIVDIDLNIILKPNSSVIIHKIIDEVTLYVESSNFKTVEALVMKIGQLIFQNHSGEGIERISTKVTKPNAITFTDGVGVSSTDMTESSFIGLEPISVNEYSNISNFNLPTNQNEGIITNKEHIAYIAFGSNQGNQLKNINDSIDLLKNYNIKVLSTSCLYVSKPMYYKDQADFYNGVLKISCYETPHDLLKILKEIEYNHINRIKEFDNGPREIDLDILLYDDISINTPNLTIPHKSMLERTFVLQPLCELIAPDTIHPVSAEPIHDHSKQLIISNSNEQLQESSRLLQITPIPRLKENLLKFDQIDHKLPTVVMGILNVTPDSFSDGGKNYNLSEDQIIKTCQDLVKLGANIIDIGGVSTRPGSQEPTEEEELKRVLPIIKLIRSSNVLELENIILSIDTYRSKVAEQCLLAGADIINDISMGLYDGKIFEVVAKFGCPYIMNHTRGNLMTMSKLTNYESNMNEDLIEFFIDPVNGQQEYNKEPPVTNLINGISREVSLQMLKAFSKGVKKWQIIMDPGIGFAKNLPQNLMIIKNATDFKKYSLLSNVTDVETNETQHSYVSFNGLPTLLGPSRKKFLGTICQESKPSDRLISTSASIMACIEQNANIVRVHDVEEMKKVCLTGDAIYKGIY</sequence>
<dbReference type="PANTHER" id="PTHR20941">
    <property type="entry name" value="FOLATE SYNTHESIS PROTEINS"/>
    <property type="match status" value="1"/>
</dbReference>
<dbReference type="FunFam" id="3.20.20.20:FF:000014">
    <property type="entry name" value="Folic acid synthesis protein fol1"/>
    <property type="match status" value="1"/>
</dbReference>
<dbReference type="Gene3D" id="3.20.20.20">
    <property type="entry name" value="Dihydropteroate synthase-like"/>
    <property type="match status" value="1"/>
</dbReference>
<dbReference type="InterPro" id="IPR016261">
    <property type="entry name" value="Folic_acid_synth"/>
</dbReference>
<dbReference type="CDD" id="cd00483">
    <property type="entry name" value="HPPK"/>
    <property type="match status" value="1"/>
</dbReference>
<keyword evidence="19" id="KW-1185">Reference proteome</keyword>
<evidence type="ECO:0000256" key="12">
    <source>
        <dbReference type="ARBA" id="ARBA00022840"/>
    </source>
</evidence>
<evidence type="ECO:0000259" key="17">
    <source>
        <dbReference type="PROSITE" id="PS50972"/>
    </source>
</evidence>
<dbReference type="GO" id="GO:0046656">
    <property type="term" value="P:folic acid biosynthetic process"/>
    <property type="evidence" value="ECO:0007669"/>
    <property type="project" value="UniProtKB-UniRule"/>
</dbReference>
<dbReference type="NCBIfam" id="TIGR01498">
    <property type="entry name" value="folK"/>
    <property type="match status" value="1"/>
</dbReference>
<gene>
    <name evidence="18" type="ORF">HYPBUDRAFT_155298</name>
</gene>
<evidence type="ECO:0000256" key="6">
    <source>
        <dbReference type="ARBA" id="ARBA00009640"/>
    </source>
</evidence>
<dbReference type="InterPro" id="IPR045031">
    <property type="entry name" value="DHP_synth-like"/>
</dbReference>
<dbReference type="STRING" id="984485.A0A1E4RT53"/>
<dbReference type="Pfam" id="PF01288">
    <property type="entry name" value="HPPK"/>
    <property type="match status" value="1"/>
</dbReference>
<protein>
    <recommendedName>
        <fullName evidence="16">Folic acid synthesis protein fol1</fullName>
    </recommendedName>
</protein>
<name>A0A1E4RT53_9ASCO</name>
<keyword evidence="10 16" id="KW-0547">Nucleotide-binding</keyword>
<dbReference type="SMART" id="SM00905">
    <property type="entry name" value="FolB"/>
    <property type="match status" value="2"/>
</dbReference>
<dbReference type="GO" id="GO:0004156">
    <property type="term" value="F:dihydropteroate synthase activity"/>
    <property type="evidence" value="ECO:0007669"/>
    <property type="project" value="UniProtKB-UniRule"/>
</dbReference>
<evidence type="ECO:0000256" key="9">
    <source>
        <dbReference type="ARBA" id="ARBA00022723"/>
    </source>
</evidence>
<keyword evidence="12 16" id="KW-0067">ATP-binding</keyword>
<comment type="function">
    <text evidence="16">Catalyzes three sequential steps of tetrahydrofolate biosynthesis.</text>
</comment>
<reference evidence="19" key="1">
    <citation type="submission" date="2016-05" db="EMBL/GenBank/DDBJ databases">
        <title>Comparative genomics of biotechnologically important yeasts.</title>
        <authorList>
            <consortium name="DOE Joint Genome Institute"/>
            <person name="Riley R."/>
            <person name="Haridas S."/>
            <person name="Wolfe K.H."/>
            <person name="Lopes M.R."/>
            <person name="Hittinger C.T."/>
            <person name="Goker M."/>
            <person name="Salamov A."/>
            <person name="Wisecaver J."/>
            <person name="Long T.M."/>
            <person name="Aerts A.L."/>
            <person name="Barry K."/>
            <person name="Choi C."/>
            <person name="Clum A."/>
            <person name="Coughlan A.Y."/>
            <person name="Deshpande S."/>
            <person name="Douglass A.P."/>
            <person name="Hanson S.J."/>
            <person name="Klenk H.-P."/>
            <person name="Labutti K."/>
            <person name="Lapidus A."/>
            <person name="Lindquist E."/>
            <person name="Lipzen A."/>
            <person name="Meier-Kolthoff J.P."/>
            <person name="Ohm R.A."/>
            <person name="Otillar R.P."/>
            <person name="Pangilinan J."/>
            <person name="Peng Y."/>
            <person name="Rokas A."/>
            <person name="Rosa C.A."/>
            <person name="Scheuner C."/>
            <person name="Sibirny A.A."/>
            <person name="Slot J.C."/>
            <person name="Stielow J.B."/>
            <person name="Sun H."/>
            <person name="Kurtzman C.P."/>
            <person name="Blackwell M."/>
            <person name="Grigoriev I.V."/>
            <person name="Jeffries T.W."/>
        </authorList>
    </citation>
    <scope>NUCLEOTIDE SEQUENCE [LARGE SCALE GENOMIC DNA]</scope>
    <source>
        <strain evidence="19">NRRL Y-1933</strain>
    </source>
</reference>
<dbReference type="PROSITE" id="PS50972">
    <property type="entry name" value="PTERIN_BINDING"/>
    <property type="match status" value="1"/>
</dbReference>
<dbReference type="AlphaFoldDB" id="A0A1E4RT53"/>
<comment type="similarity">
    <text evidence="16">In the central section; belongs to the HPPK family.</text>
</comment>
<dbReference type="OrthoDB" id="615426at2759"/>
<dbReference type="PANTHER" id="PTHR20941:SF1">
    <property type="entry name" value="FOLIC ACID SYNTHESIS PROTEIN FOL1"/>
    <property type="match status" value="1"/>
</dbReference>
<dbReference type="RefSeq" id="XP_020079458.1">
    <property type="nucleotide sequence ID" value="XM_020222099.1"/>
</dbReference>
<comment type="catalytic activity">
    <reaction evidence="1">
        <text>(7,8-dihydropterin-6-yl)methyl diphosphate + 4-aminobenzoate = 7,8-dihydropteroate + diphosphate</text>
        <dbReference type="Rhea" id="RHEA:19949"/>
        <dbReference type="ChEBI" id="CHEBI:17836"/>
        <dbReference type="ChEBI" id="CHEBI:17839"/>
        <dbReference type="ChEBI" id="CHEBI:33019"/>
        <dbReference type="ChEBI" id="CHEBI:72950"/>
        <dbReference type="EC" id="2.5.1.15"/>
    </reaction>
</comment>
<dbReference type="GO" id="GO:0003848">
    <property type="term" value="F:2-amino-4-hydroxy-6-hydroxymethyldihydropteridine diphosphokinase activity"/>
    <property type="evidence" value="ECO:0007669"/>
    <property type="project" value="UniProtKB-UniRule"/>
</dbReference>
<dbReference type="GO" id="GO:0016301">
    <property type="term" value="F:kinase activity"/>
    <property type="evidence" value="ECO:0007669"/>
    <property type="project" value="UniProtKB-UniRule"/>
</dbReference>
<evidence type="ECO:0000256" key="1">
    <source>
        <dbReference type="ARBA" id="ARBA00000012"/>
    </source>
</evidence>
<dbReference type="InterPro" id="IPR011005">
    <property type="entry name" value="Dihydropteroate_synth-like_sf"/>
</dbReference>
<dbReference type="EMBL" id="KV454538">
    <property type="protein sequence ID" value="ODV70391.1"/>
    <property type="molecule type" value="Genomic_DNA"/>
</dbReference>
<comment type="similarity">
    <text evidence="7 16">In the C-terminal section; belongs to the DHPS family.</text>
</comment>
<dbReference type="InterPro" id="IPR000489">
    <property type="entry name" value="Pterin-binding_dom"/>
</dbReference>
<dbReference type="SUPFAM" id="SSF55083">
    <property type="entry name" value="6-hydroxymethyl-7,8-dihydropterin pyrophosphokinase, HPPK"/>
    <property type="match status" value="1"/>
</dbReference>
<dbReference type="Pfam" id="PF00809">
    <property type="entry name" value="Pterin_bind"/>
    <property type="match status" value="1"/>
</dbReference>
<dbReference type="SUPFAM" id="SSF55620">
    <property type="entry name" value="Tetrahydrobiopterin biosynthesis enzymes-like"/>
    <property type="match status" value="2"/>
</dbReference>
<evidence type="ECO:0000256" key="4">
    <source>
        <dbReference type="ARBA" id="ARBA00004763"/>
    </source>
</evidence>
<evidence type="ECO:0000256" key="11">
    <source>
        <dbReference type="ARBA" id="ARBA00022777"/>
    </source>
</evidence>
<dbReference type="UniPathway" id="UPA00077">
    <property type="reaction ID" value="UER00155"/>
</dbReference>
<dbReference type="Pfam" id="PF02152">
    <property type="entry name" value="FolB"/>
    <property type="match status" value="2"/>
</dbReference>
<evidence type="ECO:0000256" key="14">
    <source>
        <dbReference type="ARBA" id="ARBA00022909"/>
    </source>
</evidence>
<proteinExistence type="inferred from homology"/>
<dbReference type="Gene3D" id="3.30.70.560">
    <property type="entry name" value="7,8-Dihydro-6-hydroxymethylpterin-pyrophosphokinase HPPK"/>
    <property type="match status" value="1"/>
</dbReference>
<dbReference type="PIRSF" id="PIRSF000741">
    <property type="entry name" value="Folic_acid_synth"/>
    <property type="match status" value="1"/>
</dbReference>
<organism evidence="18 19">
    <name type="scientific">Hyphopichia burtonii NRRL Y-1933</name>
    <dbReference type="NCBI Taxonomy" id="984485"/>
    <lineage>
        <taxon>Eukaryota</taxon>
        <taxon>Fungi</taxon>
        <taxon>Dikarya</taxon>
        <taxon>Ascomycota</taxon>
        <taxon>Saccharomycotina</taxon>
        <taxon>Pichiomycetes</taxon>
        <taxon>Debaryomycetaceae</taxon>
        <taxon>Hyphopichia</taxon>
    </lineage>
</organism>
<keyword evidence="13 16" id="KW-0460">Magnesium</keyword>
<accession>A0A1E4RT53</accession>
<evidence type="ECO:0000256" key="16">
    <source>
        <dbReference type="PIRNR" id="PIRNR000741"/>
    </source>
</evidence>
<comment type="pathway">
    <text evidence="5">Cofactor biosynthesis; tetrahydrofolate biosynthesis; 2-amino-4-hydroxy-6-hydroxymethyl-7,8-dihydropteridine diphosphate from 7,8-dihydroneopterin triphosphate: step 4/4.</text>
</comment>
<comment type="similarity">
    <text evidence="6 16">In the N-terminal section; belongs to the DHNA family.</text>
</comment>
<evidence type="ECO:0000256" key="3">
    <source>
        <dbReference type="ARBA" id="ARBA00001946"/>
    </source>
</evidence>
<comment type="cofactor">
    <cofactor evidence="3 16">
        <name>Mg(2+)</name>
        <dbReference type="ChEBI" id="CHEBI:18420"/>
    </cofactor>
</comment>
<evidence type="ECO:0000256" key="7">
    <source>
        <dbReference type="ARBA" id="ARBA00009951"/>
    </source>
</evidence>
<comment type="catalytic activity">
    <reaction evidence="2">
        <text>6-hydroxymethyl-7,8-dihydropterin + ATP = (7,8-dihydropterin-6-yl)methyl diphosphate + AMP + H(+)</text>
        <dbReference type="Rhea" id="RHEA:11412"/>
        <dbReference type="ChEBI" id="CHEBI:15378"/>
        <dbReference type="ChEBI" id="CHEBI:30616"/>
        <dbReference type="ChEBI" id="CHEBI:44841"/>
        <dbReference type="ChEBI" id="CHEBI:72950"/>
        <dbReference type="ChEBI" id="CHEBI:456215"/>
        <dbReference type="EC" id="2.7.6.3"/>
    </reaction>
</comment>
<dbReference type="NCBIfam" id="TIGR00526">
    <property type="entry name" value="folB_dom"/>
    <property type="match status" value="2"/>
</dbReference>
<dbReference type="CDD" id="cd00739">
    <property type="entry name" value="DHPS"/>
    <property type="match status" value="1"/>
</dbReference>
<dbReference type="Gene3D" id="3.30.1130.10">
    <property type="match status" value="2"/>
</dbReference>
<dbReference type="InterPro" id="IPR035907">
    <property type="entry name" value="Hppk_sf"/>
</dbReference>
<keyword evidence="8 16" id="KW-0808">Transferase</keyword>
<dbReference type="GO" id="GO:0005524">
    <property type="term" value="F:ATP binding"/>
    <property type="evidence" value="ECO:0007669"/>
    <property type="project" value="UniProtKB-UniRule"/>
</dbReference>
<evidence type="ECO:0000256" key="10">
    <source>
        <dbReference type="ARBA" id="ARBA00022741"/>
    </source>
</evidence>
<comment type="pathway">
    <text evidence="4">Cofactor biosynthesis; tetrahydrofolate biosynthesis; 7,8-dihydrofolate from 2-amino-4-hydroxy-6-hydroxymethyl-7,8-dihydropteridine diphosphate and 4-aminobenzoate: step 1/2.</text>
</comment>
<dbReference type="InterPro" id="IPR006390">
    <property type="entry name" value="DHP_synth_dom"/>
</dbReference>
<dbReference type="PROSITE" id="PS00794">
    <property type="entry name" value="HPPK"/>
    <property type="match status" value="1"/>
</dbReference>
<dbReference type="GO" id="GO:0004150">
    <property type="term" value="F:dihydroneopterin aldolase activity"/>
    <property type="evidence" value="ECO:0007669"/>
    <property type="project" value="UniProtKB-UniRule"/>
</dbReference>
<evidence type="ECO:0000256" key="15">
    <source>
        <dbReference type="ARBA" id="ARBA00023268"/>
    </source>
</evidence>
<dbReference type="GO" id="GO:0046654">
    <property type="term" value="P:tetrahydrofolate biosynthetic process"/>
    <property type="evidence" value="ECO:0007669"/>
    <property type="project" value="UniProtKB-UniRule"/>
</dbReference>
<dbReference type="InterPro" id="IPR000550">
    <property type="entry name" value="Hppk"/>
</dbReference>
<dbReference type="GO" id="GO:0005740">
    <property type="term" value="C:mitochondrial envelope"/>
    <property type="evidence" value="ECO:0007669"/>
    <property type="project" value="EnsemblFungi"/>
</dbReference>
<evidence type="ECO:0000256" key="13">
    <source>
        <dbReference type="ARBA" id="ARBA00022842"/>
    </source>
</evidence>
<evidence type="ECO:0000256" key="8">
    <source>
        <dbReference type="ARBA" id="ARBA00022679"/>
    </source>
</evidence>
<dbReference type="Proteomes" id="UP000095085">
    <property type="component" value="Unassembled WGS sequence"/>
</dbReference>
<dbReference type="InterPro" id="IPR006157">
    <property type="entry name" value="FolB_dom"/>
</dbReference>
<keyword evidence="11 16" id="KW-0418">Kinase</keyword>
<evidence type="ECO:0000313" key="18">
    <source>
        <dbReference type="EMBL" id="ODV70391.1"/>
    </source>
</evidence>
<keyword evidence="16" id="KW-0456">Lyase</keyword>
<dbReference type="SUPFAM" id="SSF51717">
    <property type="entry name" value="Dihydropteroate synthetase-like"/>
    <property type="match status" value="1"/>
</dbReference>
<dbReference type="GeneID" id="30996648"/>
<evidence type="ECO:0000256" key="2">
    <source>
        <dbReference type="ARBA" id="ARBA00000198"/>
    </source>
</evidence>
<keyword evidence="14 16" id="KW-0289">Folate biosynthesis</keyword>
<dbReference type="PROSITE" id="PS00793">
    <property type="entry name" value="DHPS_2"/>
    <property type="match status" value="1"/>
</dbReference>
<evidence type="ECO:0000256" key="5">
    <source>
        <dbReference type="ARBA" id="ARBA00005051"/>
    </source>
</evidence>
<dbReference type="GO" id="GO:0046872">
    <property type="term" value="F:metal ion binding"/>
    <property type="evidence" value="ECO:0007669"/>
    <property type="project" value="UniProtKB-UniRule"/>
</dbReference>
<feature type="domain" description="Pterin-binding" evidence="17">
    <location>
        <begin position="467"/>
        <end position="778"/>
    </location>
</feature>